<keyword evidence="3" id="KW-1185">Reference proteome</keyword>
<dbReference type="Proteomes" id="UP000192140">
    <property type="component" value="Unassembled WGS sequence"/>
</dbReference>
<accession>A0A1S7U296</accession>
<dbReference type="AlphaFoldDB" id="A0A1S7U296"/>
<reference evidence="2" key="1">
    <citation type="submission" date="2016-01" db="EMBL/GenBank/DDBJ databases">
        <authorList>
            <person name="Regsiter A."/>
            <person name="william w."/>
        </authorList>
    </citation>
    <scope>NUCLEOTIDE SEQUENCE</scope>
    <source>
        <strain evidence="2">NCPPB 1641</strain>
    </source>
</reference>
<evidence type="ECO:0000256" key="1">
    <source>
        <dbReference type="SAM" id="Phobius"/>
    </source>
</evidence>
<keyword evidence="1" id="KW-0472">Membrane</keyword>
<gene>
    <name evidence="2" type="ORF">AGR7A_Lc140038</name>
</gene>
<protein>
    <submittedName>
        <fullName evidence="2">Uncharacterized protein</fullName>
    </submittedName>
</protein>
<proteinExistence type="predicted"/>
<evidence type="ECO:0000313" key="2">
    <source>
        <dbReference type="EMBL" id="CVI60965.1"/>
    </source>
</evidence>
<keyword evidence="1" id="KW-1133">Transmembrane helix</keyword>
<organism evidence="2 3">
    <name type="scientific">Agrobacterium deltaense NCPPB 1641</name>
    <dbReference type="NCBI Taxonomy" id="1183425"/>
    <lineage>
        <taxon>Bacteria</taxon>
        <taxon>Pseudomonadati</taxon>
        <taxon>Pseudomonadota</taxon>
        <taxon>Alphaproteobacteria</taxon>
        <taxon>Hyphomicrobiales</taxon>
        <taxon>Rhizobiaceae</taxon>
        <taxon>Rhizobium/Agrobacterium group</taxon>
        <taxon>Agrobacterium</taxon>
    </lineage>
</organism>
<name>A0A1S7U296_9HYPH</name>
<evidence type="ECO:0000313" key="3">
    <source>
        <dbReference type="Proteomes" id="UP000192140"/>
    </source>
</evidence>
<keyword evidence="1" id="KW-0812">Transmembrane</keyword>
<sequence>MRPNTDNGINETTKAKYNPDVAITTNDRSNAAFTISSDLLLLNSSLMKGIIIFVVPFELLLHNYLSKTLKNKKIFFQRYLKNEKRVISLFSVVELYPLSFDAFQRERYVIRRIIAEYISHRFYARYMLAKLKRSIISDKRFYTFLFKLVLFLRLYPHRLPISINLDWQRIAAHIEIRKIIFIVRKERIGLIERQTIPA</sequence>
<dbReference type="EMBL" id="FCNP01000035">
    <property type="protein sequence ID" value="CVI60965.1"/>
    <property type="molecule type" value="Genomic_DNA"/>
</dbReference>
<comment type="caution">
    <text evidence="2">The sequence shown here is derived from an EMBL/GenBank/DDBJ whole genome shotgun (WGS) entry which is preliminary data.</text>
</comment>
<feature type="transmembrane region" description="Helical" evidence="1">
    <location>
        <begin position="46"/>
        <end position="65"/>
    </location>
</feature>